<sequence>MKYNKTKYPNIYTYETKKGKRYYVRRNFKLNGKKKEITKSNLKSLAEARLALADIETKIDSNDYDPRLNMTVNEYWEMYSDNRIKTGRWAPDTIVNKQSIFKNHFAKRYGKMKLKDIDRVGYEGFLIELLKKCTRTTVQQTSAVFEAMLSDAVVNGYLDKNPILKIYVGESAKTPQNKRVSLDEFKAWDDTARKVLDKYNYVMVRLTYFGLRKSEVLGIKFNSLKLINGRFRIKLDESRTPERPEGGAMKTDGSERYAVVDEETTALLKYAIKESKEIAKSVGRILGKDDFLFLGDYRGRKKLLGKPISCYRIRRNFERISEISGVHATPHMMRHFFATQSIIAGASIEHLAITLGHSTSYMTQKYTHIQDEVANEVTNLFLEAIE</sequence>
<evidence type="ECO:0000313" key="7">
    <source>
        <dbReference type="Proteomes" id="UP000182712"/>
    </source>
</evidence>
<proteinExistence type="inferred from homology"/>
<dbReference type="SUPFAM" id="SSF56349">
    <property type="entry name" value="DNA breaking-rejoining enzymes"/>
    <property type="match status" value="1"/>
</dbReference>
<name>A0A1H9V753_9STRE</name>
<evidence type="ECO:0000259" key="5">
    <source>
        <dbReference type="PROSITE" id="PS51898"/>
    </source>
</evidence>
<dbReference type="GO" id="GO:0003677">
    <property type="term" value="F:DNA binding"/>
    <property type="evidence" value="ECO:0007669"/>
    <property type="project" value="UniProtKB-KW"/>
</dbReference>
<dbReference type="Proteomes" id="UP000182712">
    <property type="component" value="Unassembled WGS sequence"/>
</dbReference>
<dbReference type="Pfam" id="PF00589">
    <property type="entry name" value="Phage_integrase"/>
    <property type="match status" value="1"/>
</dbReference>
<evidence type="ECO:0000256" key="2">
    <source>
        <dbReference type="ARBA" id="ARBA00022908"/>
    </source>
</evidence>
<dbReference type="InterPro" id="IPR002104">
    <property type="entry name" value="Integrase_catalytic"/>
</dbReference>
<evidence type="ECO:0000256" key="3">
    <source>
        <dbReference type="ARBA" id="ARBA00023125"/>
    </source>
</evidence>
<dbReference type="AlphaFoldDB" id="A0A1H9V753"/>
<dbReference type="RefSeq" id="WP_074628203.1">
    <property type="nucleotide sequence ID" value="NZ_FOGM01000020.1"/>
</dbReference>
<dbReference type="PANTHER" id="PTHR30349:SF64">
    <property type="entry name" value="PROPHAGE INTEGRASE INTD-RELATED"/>
    <property type="match status" value="1"/>
</dbReference>
<dbReference type="EMBL" id="FOGM01000020">
    <property type="protein sequence ID" value="SES17067.1"/>
    <property type="molecule type" value="Genomic_DNA"/>
</dbReference>
<dbReference type="InterPro" id="IPR004107">
    <property type="entry name" value="Integrase_SAM-like_N"/>
</dbReference>
<protein>
    <submittedName>
        <fullName evidence="6">Site-specific recombinase XerD</fullName>
    </submittedName>
</protein>
<keyword evidence="3" id="KW-0238">DNA-binding</keyword>
<dbReference type="GO" id="GO:0006310">
    <property type="term" value="P:DNA recombination"/>
    <property type="evidence" value="ECO:0007669"/>
    <property type="project" value="UniProtKB-KW"/>
</dbReference>
<comment type="similarity">
    <text evidence="1">Belongs to the 'phage' integrase family.</text>
</comment>
<evidence type="ECO:0000313" key="6">
    <source>
        <dbReference type="EMBL" id="SES17067.1"/>
    </source>
</evidence>
<reference evidence="6 7" key="1">
    <citation type="submission" date="2016-10" db="EMBL/GenBank/DDBJ databases">
        <authorList>
            <person name="de Groot N.N."/>
        </authorList>
    </citation>
    <scope>NUCLEOTIDE SEQUENCE [LARGE SCALE GENOMIC DNA]</scope>
    <source>
        <strain evidence="6 7">VTM2R47</strain>
    </source>
</reference>
<dbReference type="InterPro" id="IPR050090">
    <property type="entry name" value="Tyrosine_recombinase_XerCD"/>
</dbReference>
<dbReference type="CDD" id="cd00397">
    <property type="entry name" value="DNA_BRE_C"/>
    <property type="match status" value="1"/>
</dbReference>
<dbReference type="Gene3D" id="1.10.150.130">
    <property type="match status" value="1"/>
</dbReference>
<dbReference type="Gene3D" id="1.10.443.10">
    <property type="entry name" value="Intergrase catalytic core"/>
    <property type="match status" value="1"/>
</dbReference>
<dbReference type="Pfam" id="PF14659">
    <property type="entry name" value="Phage_int_SAM_3"/>
    <property type="match status" value="1"/>
</dbReference>
<dbReference type="InterPro" id="IPR013762">
    <property type="entry name" value="Integrase-like_cat_sf"/>
</dbReference>
<gene>
    <name evidence="6" type="ORF">SAMN04487840_12025</name>
</gene>
<evidence type="ECO:0000256" key="1">
    <source>
        <dbReference type="ARBA" id="ARBA00008857"/>
    </source>
</evidence>
<feature type="domain" description="Tyr recombinase" evidence="5">
    <location>
        <begin position="175"/>
        <end position="379"/>
    </location>
</feature>
<keyword evidence="4" id="KW-0233">DNA recombination</keyword>
<keyword evidence="2" id="KW-0229">DNA integration</keyword>
<dbReference type="GO" id="GO:0015074">
    <property type="term" value="P:DNA integration"/>
    <property type="evidence" value="ECO:0007669"/>
    <property type="project" value="UniProtKB-KW"/>
</dbReference>
<organism evidence="6 7">
    <name type="scientific">Streptococcus gallolyticus</name>
    <dbReference type="NCBI Taxonomy" id="315405"/>
    <lineage>
        <taxon>Bacteria</taxon>
        <taxon>Bacillati</taxon>
        <taxon>Bacillota</taxon>
        <taxon>Bacilli</taxon>
        <taxon>Lactobacillales</taxon>
        <taxon>Streptococcaceae</taxon>
        <taxon>Streptococcus</taxon>
    </lineage>
</organism>
<dbReference type="InterPro" id="IPR011010">
    <property type="entry name" value="DNA_brk_join_enz"/>
</dbReference>
<evidence type="ECO:0000256" key="4">
    <source>
        <dbReference type="ARBA" id="ARBA00023172"/>
    </source>
</evidence>
<dbReference type="PANTHER" id="PTHR30349">
    <property type="entry name" value="PHAGE INTEGRASE-RELATED"/>
    <property type="match status" value="1"/>
</dbReference>
<dbReference type="PROSITE" id="PS51898">
    <property type="entry name" value="TYR_RECOMBINASE"/>
    <property type="match status" value="1"/>
</dbReference>
<dbReference type="InterPro" id="IPR010998">
    <property type="entry name" value="Integrase_recombinase_N"/>
</dbReference>
<accession>A0A1H9V753</accession>